<reference evidence="2" key="1">
    <citation type="submission" date="2022-04" db="EMBL/GenBank/DDBJ databases">
        <title>Lysobacter sp. CAU 1642 isolated from sea sand.</title>
        <authorList>
            <person name="Kim W."/>
        </authorList>
    </citation>
    <scope>NUCLEOTIDE SEQUENCE</scope>
    <source>
        <strain evidence="2">CAU 1642</strain>
    </source>
</reference>
<evidence type="ECO:0000313" key="2">
    <source>
        <dbReference type="EMBL" id="MCK7592829.1"/>
    </source>
</evidence>
<evidence type="ECO:0000313" key="3">
    <source>
        <dbReference type="Proteomes" id="UP001431449"/>
    </source>
</evidence>
<proteinExistence type="predicted"/>
<dbReference type="PANTHER" id="PTHR38765:SF1">
    <property type="entry name" value="DUF484 DOMAIN-CONTAINING PROTEIN"/>
    <property type="match status" value="1"/>
</dbReference>
<dbReference type="Proteomes" id="UP001431449">
    <property type="component" value="Unassembled WGS sequence"/>
</dbReference>
<keyword evidence="1" id="KW-0175">Coiled coil</keyword>
<keyword evidence="3" id="KW-1185">Reference proteome</keyword>
<protein>
    <submittedName>
        <fullName evidence="2">DUF484 family protein</fullName>
    </submittedName>
</protein>
<sequence length="231" mass="25822">MSDIDREGPSPHEVASYLRRNPRFLAQFPDLALGLVVPRDSGPATSLASYQLEVLRDKNRELNRRLQELFANAQDNERLAVRVHQQALLLMRQRSATDTLRALAANLAEDFAGELFQVLLFERPADLEDDAPWLRVISRGNPRLAPFEEFLAAGEPLCGRIDPDKLEVLFDARTVEVQSVALLPLNGRGMLAVGSHDANRFFPGMGTLFLRMMADSLEAALARFDEASPER</sequence>
<organism evidence="2 3">
    <name type="scientific">Pseudomarimonas salicorniae</name>
    <dbReference type="NCBI Taxonomy" id="2933270"/>
    <lineage>
        <taxon>Bacteria</taxon>
        <taxon>Pseudomonadati</taxon>
        <taxon>Pseudomonadota</taxon>
        <taxon>Gammaproteobacteria</taxon>
        <taxon>Lysobacterales</taxon>
        <taxon>Lysobacteraceae</taxon>
        <taxon>Pseudomarimonas</taxon>
    </lineage>
</organism>
<dbReference type="EMBL" id="JALNMH010000002">
    <property type="protein sequence ID" value="MCK7592829.1"/>
    <property type="molecule type" value="Genomic_DNA"/>
</dbReference>
<evidence type="ECO:0000256" key="1">
    <source>
        <dbReference type="SAM" id="Coils"/>
    </source>
</evidence>
<dbReference type="InterPro" id="IPR029016">
    <property type="entry name" value="GAF-like_dom_sf"/>
</dbReference>
<dbReference type="RefSeq" id="WP_248205308.1">
    <property type="nucleotide sequence ID" value="NZ_JALNMH010000002.1"/>
</dbReference>
<dbReference type="Pfam" id="PF04340">
    <property type="entry name" value="DUF484"/>
    <property type="match status" value="1"/>
</dbReference>
<dbReference type="PANTHER" id="PTHR38765">
    <property type="entry name" value="DUF484 DOMAIN-CONTAINING PROTEIN"/>
    <property type="match status" value="1"/>
</dbReference>
<dbReference type="Gene3D" id="3.30.450.40">
    <property type="match status" value="1"/>
</dbReference>
<dbReference type="InterPro" id="IPR007435">
    <property type="entry name" value="DUF484"/>
</dbReference>
<gene>
    <name evidence="2" type="ORF">M0G41_04005</name>
</gene>
<feature type="coiled-coil region" evidence="1">
    <location>
        <begin position="52"/>
        <end position="79"/>
    </location>
</feature>
<comment type="caution">
    <text evidence="2">The sequence shown here is derived from an EMBL/GenBank/DDBJ whole genome shotgun (WGS) entry which is preliminary data.</text>
</comment>
<accession>A0ABT0GF80</accession>
<name>A0ABT0GF80_9GAMM</name>